<organism evidence="2 3">
    <name type="scientific">Photobacterium frigidiphilum</name>
    <dbReference type="NCBI Taxonomy" id="264736"/>
    <lineage>
        <taxon>Bacteria</taxon>
        <taxon>Pseudomonadati</taxon>
        <taxon>Pseudomonadota</taxon>
        <taxon>Gammaproteobacteria</taxon>
        <taxon>Vibrionales</taxon>
        <taxon>Vibrionaceae</taxon>
        <taxon>Photobacterium</taxon>
    </lineage>
</organism>
<dbReference type="InterPro" id="IPR036390">
    <property type="entry name" value="WH_DNA-bd_sf"/>
</dbReference>
<dbReference type="InterPro" id="IPR039422">
    <property type="entry name" value="MarR/SlyA-like"/>
</dbReference>
<evidence type="ECO:0000313" key="2">
    <source>
        <dbReference type="EMBL" id="PSU45473.1"/>
    </source>
</evidence>
<dbReference type="PROSITE" id="PS50995">
    <property type="entry name" value="HTH_MARR_2"/>
    <property type="match status" value="1"/>
</dbReference>
<evidence type="ECO:0000259" key="1">
    <source>
        <dbReference type="PROSITE" id="PS50995"/>
    </source>
</evidence>
<dbReference type="InterPro" id="IPR000835">
    <property type="entry name" value="HTH_MarR-typ"/>
</dbReference>
<dbReference type="InterPro" id="IPR036388">
    <property type="entry name" value="WH-like_DNA-bd_sf"/>
</dbReference>
<dbReference type="EMBL" id="PYMJ01000030">
    <property type="protein sequence ID" value="PSU45473.1"/>
    <property type="molecule type" value="Genomic_DNA"/>
</dbReference>
<dbReference type="Proteomes" id="UP000240987">
    <property type="component" value="Unassembled WGS sequence"/>
</dbReference>
<reference evidence="2 3" key="1">
    <citation type="submission" date="2018-01" db="EMBL/GenBank/DDBJ databases">
        <title>Whole genome sequencing of Histamine producing bacteria.</title>
        <authorList>
            <person name="Butler K."/>
        </authorList>
    </citation>
    <scope>NUCLEOTIDE SEQUENCE [LARGE SCALE GENOMIC DNA]</scope>
    <source>
        <strain evidence="2 3">JCM 12947</strain>
    </source>
</reference>
<dbReference type="SMART" id="SM00347">
    <property type="entry name" value="HTH_MARR"/>
    <property type="match status" value="1"/>
</dbReference>
<dbReference type="SUPFAM" id="SSF46785">
    <property type="entry name" value="Winged helix' DNA-binding domain"/>
    <property type="match status" value="1"/>
</dbReference>
<name>A0A2T3J9L7_9GAMM</name>
<gene>
    <name evidence="2" type="ORF">C9J12_22475</name>
</gene>
<dbReference type="PANTHER" id="PTHR33164:SF43">
    <property type="entry name" value="HTH-TYPE TRANSCRIPTIONAL REPRESSOR YETL"/>
    <property type="match status" value="1"/>
</dbReference>
<protein>
    <submittedName>
        <fullName evidence="2">MarR family transcriptional regulator</fullName>
    </submittedName>
</protein>
<dbReference type="AlphaFoldDB" id="A0A2T3J9L7"/>
<dbReference type="PANTHER" id="PTHR33164">
    <property type="entry name" value="TRANSCRIPTIONAL REGULATOR, MARR FAMILY"/>
    <property type="match status" value="1"/>
</dbReference>
<evidence type="ECO:0000313" key="3">
    <source>
        <dbReference type="Proteomes" id="UP000240987"/>
    </source>
</evidence>
<proteinExistence type="predicted"/>
<comment type="caution">
    <text evidence="2">The sequence shown here is derived from an EMBL/GenBank/DDBJ whole genome shotgun (WGS) entry which is preliminary data.</text>
</comment>
<accession>A0A2T3J9L7</accession>
<dbReference type="OrthoDB" id="5869263at2"/>
<keyword evidence="3" id="KW-1185">Reference proteome</keyword>
<dbReference type="Gene3D" id="1.10.10.10">
    <property type="entry name" value="Winged helix-like DNA-binding domain superfamily/Winged helix DNA-binding domain"/>
    <property type="match status" value="1"/>
</dbReference>
<feature type="domain" description="HTH marR-type" evidence="1">
    <location>
        <begin position="12"/>
        <end position="145"/>
    </location>
</feature>
<dbReference type="GO" id="GO:0003700">
    <property type="term" value="F:DNA-binding transcription factor activity"/>
    <property type="evidence" value="ECO:0007669"/>
    <property type="project" value="InterPro"/>
</dbReference>
<dbReference type="RefSeq" id="WP_107244739.1">
    <property type="nucleotide sequence ID" value="NZ_JAKJUA010000029.1"/>
</dbReference>
<dbReference type="GO" id="GO:0006950">
    <property type="term" value="P:response to stress"/>
    <property type="evidence" value="ECO:0007669"/>
    <property type="project" value="TreeGrafter"/>
</dbReference>
<sequence>MTKPITMIPELENNTSFMLGLAYKQFRTIANQTLAIECDITLEMLGALRVLAHLGEVPQQALAEALRRERSVTKRLVDNCIKRDLVEVRKSELNKKARYLVLTKKGVEVKDKAHQQLSALVDDFYSPLTTQERGLILSLCKKLIRDDIFLTGE</sequence>